<keyword evidence="2" id="KW-0472">Membrane</keyword>
<organism evidence="3 4">
    <name type="scientific">Dendryphion nanum</name>
    <dbReference type="NCBI Taxonomy" id="256645"/>
    <lineage>
        <taxon>Eukaryota</taxon>
        <taxon>Fungi</taxon>
        <taxon>Dikarya</taxon>
        <taxon>Ascomycota</taxon>
        <taxon>Pezizomycotina</taxon>
        <taxon>Dothideomycetes</taxon>
        <taxon>Pleosporomycetidae</taxon>
        <taxon>Pleosporales</taxon>
        <taxon>Torulaceae</taxon>
        <taxon>Dendryphion</taxon>
    </lineage>
</organism>
<dbReference type="Proteomes" id="UP000700596">
    <property type="component" value="Unassembled WGS sequence"/>
</dbReference>
<feature type="region of interest" description="Disordered" evidence="1">
    <location>
        <begin position="142"/>
        <end position="162"/>
    </location>
</feature>
<evidence type="ECO:0000313" key="4">
    <source>
        <dbReference type="Proteomes" id="UP000700596"/>
    </source>
</evidence>
<dbReference type="EMBL" id="JAGMWT010000011">
    <property type="protein sequence ID" value="KAH7119696.1"/>
    <property type="molecule type" value="Genomic_DNA"/>
</dbReference>
<proteinExistence type="predicted"/>
<evidence type="ECO:0000256" key="1">
    <source>
        <dbReference type="SAM" id="MobiDB-lite"/>
    </source>
</evidence>
<comment type="caution">
    <text evidence="3">The sequence shown here is derived from an EMBL/GenBank/DDBJ whole genome shotgun (WGS) entry which is preliminary data.</text>
</comment>
<sequence>MALGKRWSHSTALRVSYSILYLLFGWTYGSYLSSISGRKCQGLAKIQETIFWLGSDRAVVVALGQDAAYRHSHGNELLSIKVHTPVVHGMWHPYNPPLRHRNPPSIVHQSLRRRLHAKNLRCLPEASPFQYQYQRQRKTHIRQAHTMAQNADAKRLQTTDRP</sequence>
<name>A0A9P9DJD0_9PLEO</name>
<feature type="compositionally biased region" description="Basic and acidic residues" evidence="1">
    <location>
        <begin position="152"/>
        <end position="162"/>
    </location>
</feature>
<protein>
    <submittedName>
        <fullName evidence="3">Uncharacterized protein</fullName>
    </submittedName>
</protein>
<evidence type="ECO:0000313" key="3">
    <source>
        <dbReference type="EMBL" id="KAH7119696.1"/>
    </source>
</evidence>
<accession>A0A9P9DJD0</accession>
<feature type="transmembrane region" description="Helical" evidence="2">
    <location>
        <begin position="12"/>
        <end position="31"/>
    </location>
</feature>
<keyword evidence="4" id="KW-1185">Reference proteome</keyword>
<reference evidence="3" key="1">
    <citation type="journal article" date="2021" name="Nat. Commun.">
        <title>Genetic determinants of endophytism in the Arabidopsis root mycobiome.</title>
        <authorList>
            <person name="Mesny F."/>
            <person name="Miyauchi S."/>
            <person name="Thiergart T."/>
            <person name="Pickel B."/>
            <person name="Atanasova L."/>
            <person name="Karlsson M."/>
            <person name="Huettel B."/>
            <person name="Barry K.W."/>
            <person name="Haridas S."/>
            <person name="Chen C."/>
            <person name="Bauer D."/>
            <person name="Andreopoulos W."/>
            <person name="Pangilinan J."/>
            <person name="LaButti K."/>
            <person name="Riley R."/>
            <person name="Lipzen A."/>
            <person name="Clum A."/>
            <person name="Drula E."/>
            <person name="Henrissat B."/>
            <person name="Kohler A."/>
            <person name="Grigoriev I.V."/>
            <person name="Martin F.M."/>
            <person name="Hacquard S."/>
        </authorList>
    </citation>
    <scope>NUCLEOTIDE SEQUENCE</scope>
    <source>
        <strain evidence="3">MPI-CAGE-CH-0243</strain>
    </source>
</reference>
<evidence type="ECO:0000256" key="2">
    <source>
        <dbReference type="SAM" id="Phobius"/>
    </source>
</evidence>
<dbReference type="AlphaFoldDB" id="A0A9P9DJD0"/>
<gene>
    <name evidence="3" type="ORF">B0J11DRAFT_66584</name>
</gene>
<keyword evidence="2" id="KW-0812">Transmembrane</keyword>
<keyword evidence="2" id="KW-1133">Transmembrane helix</keyword>